<sequence>MFLSANLFKKSLTGGLDDGKKGVSSYCDHFSYILFCFLSDVVFLDEIGIDADGCRLQKLRGLETNSRCNIYII</sequence>
<accession>A0A6C0ILJ6</accession>
<organism evidence="1">
    <name type="scientific">viral metagenome</name>
    <dbReference type="NCBI Taxonomy" id="1070528"/>
    <lineage>
        <taxon>unclassified sequences</taxon>
        <taxon>metagenomes</taxon>
        <taxon>organismal metagenomes</taxon>
    </lineage>
</organism>
<protein>
    <submittedName>
        <fullName evidence="1">Uncharacterized protein</fullName>
    </submittedName>
</protein>
<name>A0A6C0ILJ6_9ZZZZ</name>
<dbReference type="EMBL" id="MN740208">
    <property type="protein sequence ID" value="QHT93510.1"/>
    <property type="molecule type" value="Genomic_DNA"/>
</dbReference>
<reference evidence="1" key="1">
    <citation type="journal article" date="2020" name="Nature">
        <title>Giant virus diversity and host interactions through global metagenomics.</title>
        <authorList>
            <person name="Schulz F."/>
            <person name="Roux S."/>
            <person name="Paez-Espino D."/>
            <person name="Jungbluth S."/>
            <person name="Walsh D.A."/>
            <person name="Denef V.J."/>
            <person name="McMahon K.D."/>
            <person name="Konstantinidis K.T."/>
            <person name="Eloe-Fadrosh E.A."/>
            <person name="Kyrpides N.C."/>
            <person name="Woyke T."/>
        </authorList>
    </citation>
    <scope>NUCLEOTIDE SEQUENCE</scope>
    <source>
        <strain evidence="1">GVMAG-M-3300024252-29</strain>
    </source>
</reference>
<proteinExistence type="predicted"/>
<evidence type="ECO:0000313" key="1">
    <source>
        <dbReference type="EMBL" id="QHT93510.1"/>
    </source>
</evidence>
<dbReference type="AlphaFoldDB" id="A0A6C0ILJ6"/>